<evidence type="ECO:0000313" key="3">
    <source>
        <dbReference type="Proteomes" id="UP001227543"/>
    </source>
</evidence>
<name>A0ABQ9QJJ0_9PEZI</name>
<comment type="caution">
    <text evidence="2">The sequence shown here is derived from an EMBL/GenBank/DDBJ whole genome shotgun (WGS) entry which is preliminary data.</text>
</comment>
<accession>A0ABQ9QJJ0</accession>
<dbReference type="Proteomes" id="UP001227543">
    <property type="component" value="Unassembled WGS sequence"/>
</dbReference>
<evidence type="ECO:0000313" key="2">
    <source>
        <dbReference type="EMBL" id="KAK1473846.1"/>
    </source>
</evidence>
<reference evidence="2 3" key="1">
    <citation type="submission" date="2016-10" db="EMBL/GenBank/DDBJ databases">
        <title>The genome sequence of Colletotrichum fioriniae PJ7.</title>
        <authorList>
            <person name="Baroncelli R."/>
        </authorList>
    </citation>
    <scope>NUCLEOTIDE SEQUENCE [LARGE SCALE GENOMIC DNA]</scope>
    <source>
        <strain evidence="2 3">Tom-12</strain>
    </source>
</reference>
<gene>
    <name evidence="2" type="ORF">CTAM01_16084</name>
</gene>
<sequence length="129" mass="14373">MPGTIFAKHWNGTMPYGPAVFSSVEEGHSPLWHPALHTTGHVRESRVKSQRNQRDQRALKPLEGFSKWPVNLTLQGLCYGINGCNWPRGGLPAVRQGGLARLSKVPRWHGRRCKTSSSGFRCETTAWPG</sequence>
<protein>
    <submittedName>
        <fullName evidence="2">Uncharacterized protein</fullName>
    </submittedName>
</protein>
<dbReference type="RefSeq" id="XP_060373349.1">
    <property type="nucleotide sequence ID" value="XM_060532077.1"/>
</dbReference>
<evidence type="ECO:0000256" key="1">
    <source>
        <dbReference type="SAM" id="MobiDB-lite"/>
    </source>
</evidence>
<keyword evidence="3" id="KW-1185">Reference proteome</keyword>
<dbReference type="EMBL" id="MLFU01000195">
    <property type="protein sequence ID" value="KAK1473846.1"/>
    <property type="molecule type" value="Genomic_DNA"/>
</dbReference>
<proteinExistence type="predicted"/>
<feature type="compositionally biased region" description="Basic and acidic residues" evidence="1">
    <location>
        <begin position="41"/>
        <end position="60"/>
    </location>
</feature>
<feature type="region of interest" description="Disordered" evidence="1">
    <location>
        <begin position="32"/>
        <end position="60"/>
    </location>
</feature>
<organism evidence="2 3">
    <name type="scientific">Colletotrichum tamarilloi</name>
    <dbReference type="NCBI Taxonomy" id="1209934"/>
    <lineage>
        <taxon>Eukaryota</taxon>
        <taxon>Fungi</taxon>
        <taxon>Dikarya</taxon>
        <taxon>Ascomycota</taxon>
        <taxon>Pezizomycotina</taxon>
        <taxon>Sordariomycetes</taxon>
        <taxon>Hypocreomycetidae</taxon>
        <taxon>Glomerellales</taxon>
        <taxon>Glomerellaceae</taxon>
        <taxon>Colletotrichum</taxon>
        <taxon>Colletotrichum acutatum species complex</taxon>
    </lineage>
</organism>
<dbReference type="GeneID" id="85416315"/>